<dbReference type="EMBL" id="JANPWB010000004">
    <property type="protein sequence ID" value="KAJ1192293.1"/>
    <property type="molecule type" value="Genomic_DNA"/>
</dbReference>
<gene>
    <name evidence="2" type="ORF">NDU88_001604</name>
</gene>
<protein>
    <submittedName>
        <fullName evidence="2">Uncharacterized protein</fullName>
    </submittedName>
</protein>
<reference evidence="2" key="1">
    <citation type="journal article" date="2022" name="bioRxiv">
        <title>Sequencing and chromosome-scale assembly of the giantPleurodeles waltlgenome.</title>
        <authorList>
            <person name="Brown T."/>
            <person name="Elewa A."/>
            <person name="Iarovenko S."/>
            <person name="Subramanian E."/>
            <person name="Araus A.J."/>
            <person name="Petzold A."/>
            <person name="Susuki M."/>
            <person name="Suzuki K.-i.T."/>
            <person name="Hayashi T."/>
            <person name="Toyoda A."/>
            <person name="Oliveira C."/>
            <person name="Osipova E."/>
            <person name="Leigh N.D."/>
            <person name="Simon A."/>
            <person name="Yun M.H."/>
        </authorList>
    </citation>
    <scope>NUCLEOTIDE SEQUENCE</scope>
    <source>
        <strain evidence="2">20211129_DDA</strain>
        <tissue evidence="2">Liver</tissue>
    </source>
</reference>
<sequence>MRGREYRSVSASKFKVYEGGGKRSAAAPKADTQKEPVSVETVQLNPFNGRVLRRTRPLERSEFNCANAR</sequence>
<dbReference type="Proteomes" id="UP001066276">
    <property type="component" value="Chromosome 2_2"/>
</dbReference>
<accession>A0AAV7UWH9</accession>
<proteinExistence type="predicted"/>
<evidence type="ECO:0000256" key="1">
    <source>
        <dbReference type="SAM" id="MobiDB-lite"/>
    </source>
</evidence>
<dbReference type="AlphaFoldDB" id="A0AAV7UWH9"/>
<evidence type="ECO:0000313" key="2">
    <source>
        <dbReference type="EMBL" id="KAJ1192293.1"/>
    </source>
</evidence>
<comment type="caution">
    <text evidence="2">The sequence shown here is derived from an EMBL/GenBank/DDBJ whole genome shotgun (WGS) entry which is preliminary data.</text>
</comment>
<organism evidence="2 3">
    <name type="scientific">Pleurodeles waltl</name>
    <name type="common">Iberian ribbed newt</name>
    <dbReference type="NCBI Taxonomy" id="8319"/>
    <lineage>
        <taxon>Eukaryota</taxon>
        <taxon>Metazoa</taxon>
        <taxon>Chordata</taxon>
        <taxon>Craniata</taxon>
        <taxon>Vertebrata</taxon>
        <taxon>Euteleostomi</taxon>
        <taxon>Amphibia</taxon>
        <taxon>Batrachia</taxon>
        <taxon>Caudata</taxon>
        <taxon>Salamandroidea</taxon>
        <taxon>Salamandridae</taxon>
        <taxon>Pleurodelinae</taxon>
        <taxon>Pleurodeles</taxon>
    </lineage>
</organism>
<name>A0AAV7UWH9_PLEWA</name>
<feature type="region of interest" description="Disordered" evidence="1">
    <location>
        <begin position="17"/>
        <end position="38"/>
    </location>
</feature>
<keyword evidence="3" id="KW-1185">Reference proteome</keyword>
<evidence type="ECO:0000313" key="3">
    <source>
        <dbReference type="Proteomes" id="UP001066276"/>
    </source>
</evidence>